<protein>
    <recommendedName>
        <fullName evidence="1">Lens epithelium-derived growth factor integrase-binding domain-containing protein</fullName>
    </recommendedName>
</protein>
<reference evidence="2" key="1">
    <citation type="submission" date="2021-06" db="EMBL/GenBank/DDBJ databases">
        <authorList>
            <person name="Hodson N. C."/>
            <person name="Mongue J. A."/>
            <person name="Jaron S. K."/>
        </authorList>
    </citation>
    <scope>NUCLEOTIDE SEQUENCE</scope>
</reference>
<evidence type="ECO:0000313" key="3">
    <source>
        <dbReference type="Proteomes" id="UP000708208"/>
    </source>
</evidence>
<organism evidence="2 3">
    <name type="scientific">Allacma fusca</name>
    <dbReference type="NCBI Taxonomy" id="39272"/>
    <lineage>
        <taxon>Eukaryota</taxon>
        <taxon>Metazoa</taxon>
        <taxon>Ecdysozoa</taxon>
        <taxon>Arthropoda</taxon>
        <taxon>Hexapoda</taxon>
        <taxon>Collembola</taxon>
        <taxon>Symphypleona</taxon>
        <taxon>Sminthuridae</taxon>
        <taxon>Allacma</taxon>
    </lineage>
</organism>
<keyword evidence="3" id="KW-1185">Reference proteome</keyword>
<feature type="non-terminal residue" evidence="2">
    <location>
        <position position="99"/>
    </location>
</feature>
<name>A0A8J2L618_9HEXA</name>
<dbReference type="InterPro" id="IPR021567">
    <property type="entry name" value="LEDGF_IBD"/>
</dbReference>
<feature type="non-terminal residue" evidence="2">
    <location>
        <position position="1"/>
    </location>
</feature>
<comment type="caution">
    <text evidence="2">The sequence shown here is derived from an EMBL/GenBank/DDBJ whole genome shotgun (WGS) entry which is preliminary data.</text>
</comment>
<feature type="domain" description="Lens epithelium-derived growth factor integrase-binding" evidence="1">
    <location>
        <begin position="22"/>
        <end position="98"/>
    </location>
</feature>
<sequence length="99" mass="11341">TKQRFKIQTKAKAVMETVVTLINSAMETDQKLDVALEMLVKLSEEGFVDKIMIKSYPDIVHVVRKMLHFVGNPAALKLTKVQKAEFPLKTEKIREQARK</sequence>
<gene>
    <name evidence="2" type="ORF">AFUS01_LOCUS36964</name>
</gene>
<dbReference type="EMBL" id="CAJVCH010541678">
    <property type="protein sequence ID" value="CAG7826941.1"/>
    <property type="molecule type" value="Genomic_DNA"/>
</dbReference>
<evidence type="ECO:0000313" key="2">
    <source>
        <dbReference type="EMBL" id="CAG7826941.1"/>
    </source>
</evidence>
<dbReference type="Proteomes" id="UP000708208">
    <property type="component" value="Unassembled WGS sequence"/>
</dbReference>
<accession>A0A8J2L618</accession>
<evidence type="ECO:0000259" key="1">
    <source>
        <dbReference type="Pfam" id="PF11467"/>
    </source>
</evidence>
<dbReference type="Pfam" id="PF11467">
    <property type="entry name" value="LEDGF"/>
    <property type="match status" value="1"/>
</dbReference>
<dbReference type="AlphaFoldDB" id="A0A8J2L618"/>
<proteinExistence type="predicted"/>